<dbReference type="AlphaFoldDB" id="A0AAD6U3L4"/>
<dbReference type="Gene3D" id="3.40.50.1820">
    <property type="entry name" value="alpha/beta hydrolase"/>
    <property type="match status" value="1"/>
</dbReference>
<reference evidence="2" key="1">
    <citation type="submission" date="2023-03" db="EMBL/GenBank/DDBJ databases">
        <title>Massive genome expansion in bonnet fungi (Mycena s.s.) driven by repeated elements and novel gene families across ecological guilds.</title>
        <authorList>
            <consortium name="Lawrence Berkeley National Laboratory"/>
            <person name="Harder C.B."/>
            <person name="Miyauchi S."/>
            <person name="Viragh M."/>
            <person name="Kuo A."/>
            <person name="Thoen E."/>
            <person name="Andreopoulos B."/>
            <person name="Lu D."/>
            <person name="Skrede I."/>
            <person name="Drula E."/>
            <person name="Henrissat B."/>
            <person name="Morin E."/>
            <person name="Kohler A."/>
            <person name="Barry K."/>
            <person name="LaButti K."/>
            <person name="Morin E."/>
            <person name="Salamov A."/>
            <person name="Lipzen A."/>
            <person name="Mereny Z."/>
            <person name="Hegedus B."/>
            <person name="Baldrian P."/>
            <person name="Stursova M."/>
            <person name="Weitz H."/>
            <person name="Taylor A."/>
            <person name="Grigoriev I.V."/>
            <person name="Nagy L.G."/>
            <person name="Martin F."/>
            <person name="Kauserud H."/>
        </authorList>
    </citation>
    <scope>NUCLEOTIDE SEQUENCE</scope>
    <source>
        <strain evidence="2">CBHHK173m</strain>
    </source>
</reference>
<name>A0AAD6U3L4_9AGAR</name>
<evidence type="ECO:0000259" key="1">
    <source>
        <dbReference type="Pfam" id="PF12697"/>
    </source>
</evidence>
<gene>
    <name evidence="2" type="ORF">B0H15DRAFT_850056</name>
</gene>
<dbReference type="InterPro" id="IPR029058">
    <property type="entry name" value="AB_hydrolase_fold"/>
</dbReference>
<comment type="caution">
    <text evidence="2">The sequence shown here is derived from an EMBL/GenBank/DDBJ whole genome shotgun (WGS) entry which is preliminary data.</text>
</comment>
<dbReference type="GO" id="GO:0016787">
    <property type="term" value="F:hydrolase activity"/>
    <property type="evidence" value="ECO:0007669"/>
    <property type="project" value="UniProtKB-KW"/>
</dbReference>
<accession>A0AAD6U3L4</accession>
<protein>
    <submittedName>
        <fullName evidence="2">Alpha/beta hydrolase fold-1</fullName>
    </submittedName>
</protein>
<dbReference type="Proteomes" id="UP001222325">
    <property type="component" value="Unassembled WGS sequence"/>
</dbReference>
<proteinExistence type="predicted"/>
<evidence type="ECO:0000313" key="2">
    <source>
        <dbReference type="EMBL" id="KAJ7083591.1"/>
    </source>
</evidence>
<keyword evidence="2" id="KW-0378">Hydrolase</keyword>
<sequence>MPLSEVMSLTKQSSHLFTFCTSRPFLCIATKWTSTANSETALDRTKLCLVLLSGVGLTSSIWTPVVDRLYGIQAHPSSGQILGSVWAIERPSHGDSGVLNEAAFSGCDGVSPSSEYAAALAGFMGSHLLTEAERSNVAVISHSAGVAALVHALSQYKMRCRIRCLVLIEPTTFDECDLAVFKKWVQRVERFFSRKKTSWASVEQALSSNKSWNRFHKEVRDIIARTFFRPISGGVTTKTSAAQEIAALREVALGVAVGRDLAAIISQIHTHVIYGSRRDYWPKILDDAFLRCIQKYRPLLASVTPIQGEGHFAPQEAPRIIAASIYKNLVSEFSHGSNVTCKL</sequence>
<dbReference type="SUPFAM" id="SSF53474">
    <property type="entry name" value="alpha/beta-Hydrolases"/>
    <property type="match status" value="1"/>
</dbReference>
<organism evidence="2 3">
    <name type="scientific">Mycena belliarum</name>
    <dbReference type="NCBI Taxonomy" id="1033014"/>
    <lineage>
        <taxon>Eukaryota</taxon>
        <taxon>Fungi</taxon>
        <taxon>Dikarya</taxon>
        <taxon>Basidiomycota</taxon>
        <taxon>Agaricomycotina</taxon>
        <taxon>Agaricomycetes</taxon>
        <taxon>Agaricomycetidae</taxon>
        <taxon>Agaricales</taxon>
        <taxon>Marasmiineae</taxon>
        <taxon>Mycenaceae</taxon>
        <taxon>Mycena</taxon>
    </lineage>
</organism>
<dbReference type="InterPro" id="IPR000073">
    <property type="entry name" value="AB_hydrolase_1"/>
</dbReference>
<dbReference type="Pfam" id="PF12697">
    <property type="entry name" value="Abhydrolase_6"/>
    <property type="match status" value="1"/>
</dbReference>
<feature type="domain" description="AB hydrolase-1" evidence="1">
    <location>
        <begin position="49"/>
        <end position="322"/>
    </location>
</feature>
<keyword evidence="3" id="KW-1185">Reference proteome</keyword>
<evidence type="ECO:0000313" key="3">
    <source>
        <dbReference type="Proteomes" id="UP001222325"/>
    </source>
</evidence>
<dbReference type="EMBL" id="JARJCN010000040">
    <property type="protein sequence ID" value="KAJ7083591.1"/>
    <property type="molecule type" value="Genomic_DNA"/>
</dbReference>